<evidence type="ECO:0000313" key="2">
    <source>
        <dbReference type="Proteomes" id="UP000663873"/>
    </source>
</evidence>
<dbReference type="EMBL" id="CAJOBP010063103">
    <property type="protein sequence ID" value="CAF4857913.1"/>
    <property type="molecule type" value="Genomic_DNA"/>
</dbReference>
<sequence length="59" mass="7149">HVITHCRDDYNWIDDDTKDYTPRWEQVLNKTAAKMSDETNDGKQRCRTPWCYQKLNESK</sequence>
<reference evidence="1" key="1">
    <citation type="submission" date="2021-02" db="EMBL/GenBank/DDBJ databases">
        <authorList>
            <person name="Nowell W R."/>
        </authorList>
    </citation>
    <scope>NUCLEOTIDE SEQUENCE</scope>
</reference>
<feature type="non-terminal residue" evidence="1">
    <location>
        <position position="1"/>
    </location>
</feature>
<dbReference type="Proteomes" id="UP000663873">
    <property type="component" value="Unassembled WGS sequence"/>
</dbReference>
<keyword evidence="2" id="KW-1185">Reference proteome</keyword>
<organism evidence="1 2">
    <name type="scientific">Rotaria socialis</name>
    <dbReference type="NCBI Taxonomy" id="392032"/>
    <lineage>
        <taxon>Eukaryota</taxon>
        <taxon>Metazoa</taxon>
        <taxon>Spiralia</taxon>
        <taxon>Gnathifera</taxon>
        <taxon>Rotifera</taxon>
        <taxon>Eurotatoria</taxon>
        <taxon>Bdelloidea</taxon>
        <taxon>Philodinida</taxon>
        <taxon>Philodinidae</taxon>
        <taxon>Rotaria</taxon>
    </lineage>
</organism>
<evidence type="ECO:0000313" key="1">
    <source>
        <dbReference type="EMBL" id="CAF4857913.1"/>
    </source>
</evidence>
<gene>
    <name evidence="1" type="ORF">UJA718_LOCUS43754</name>
</gene>
<dbReference type="AlphaFoldDB" id="A0A821SPL2"/>
<name>A0A821SPL2_9BILA</name>
<accession>A0A821SPL2</accession>
<proteinExistence type="predicted"/>
<protein>
    <submittedName>
        <fullName evidence="1">Uncharacterized protein</fullName>
    </submittedName>
</protein>
<comment type="caution">
    <text evidence="1">The sequence shown here is derived from an EMBL/GenBank/DDBJ whole genome shotgun (WGS) entry which is preliminary data.</text>
</comment>